<dbReference type="Proteomes" id="UP000002383">
    <property type="component" value="Chromosome"/>
</dbReference>
<dbReference type="OrthoDB" id="9807082at2"/>
<feature type="transmembrane region" description="Helical" evidence="8">
    <location>
        <begin position="137"/>
        <end position="164"/>
    </location>
</feature>
<evidence type="ECO:0000256" key="5">
    <source>
        <dbReference type="ARBA" id="ARBA00022692"/>
    </source>
</evidence>
<evidence type="ECO:0000313" key="9">
    <source>
        <dbReference type="EMBL" id="ACL72683.1"/>
    </source>
</evidence>
<comment type="similarity">
    <text evidence="2 8">Belongs to the 4-toluene sulfonate uptake permease (TSUP) (TC 2.A.102) family.</text>
</comment>
<organism evidence="9 10">
    <name type="scientific">Thioalkalivibrio sulfidiphilus (strain HL-EbGR7)</name>
    <dbReference type="NCBI Taxonomy" id="396588"/>
    <lineage>
        <taxon>Bacteria</taxon>
        <taxon>Pseudomonadati</taxon>
        <taxon>Pseudomonadota</taxon>
        <taxon>Gammaproteobacteria</taxon>
        <taxon>Chromatiales</taxon>
        <taxon>Ectothiorhodospiraceae</taxon>
        <taxon>Thioalkalivibrio</taxon>
    </lineage>
</organism>
<keyword evidence="4 8" id="KW-1003">Cell membrane</keyword>
<dbReference type="Pfam" id="PF01925">
    <property type="entry name" value="TauE"/>
    <property type="match status" value="1"/>
</dbReference>
<proteinExistence type="inferred from homology"/>
<keyword evidence="10" id="KW-1185">Reference proteome</keyword>
<dbReference type="GO" id="GO:0005886">
    <property type="term" value="C:plasma membrane"/>
    <property type="evidence" value="ECO:0007669"/>
    <property type="project" value="UniProtKB-SubCell"/>
</dbReference>
<dbReference type="InterPro" id="IPR052017">
    <property type="entry name" value="TSUP"/>
</dbReference>
<keyword evidence="7 8" id="KW-0472">Membrane</keyword>
<dbReference type="eggNOG" id="COG0730">
    <property type="taxonomic scope" value="Bacteria"/>
</dbReference>
<dbReference type="RefSeq" id="WP_012638166.1">
    <property type="nucleotide sequence ID" value="NC_011901.1"/>
</dbReference>
<evidence type="ECO:0000256" key="2">
    <source>
        <dbReference type="ARBA" id="ARBA00009142"/>
    </source>
</evidence>
<evidence type="ECO:0000256" key="3">
    <source>
        <dbReference type="ARBA" id="ARBA00022448"/>
    </source>
</evidence>
<accession>B8GRX9</accession>
<reference evidence="9 10" key="1">
    <citation type="journal article" date="2011" name="Stand. Genomic Sci.">
        <title>Complete genome sequence of 'Thioalkalivibrio sulfidophilus' HL-EbGr7.</title>
        <authorList>
            <person name="Muyzer G."/>
            <person name="Sorokin D.Y."/>
            <person name="Mavromatis K."/>
            <person name="Lapidus A."/>
            <person name="Clum A."/>
            <person name="Ivanova N."/>
            <person name="Pati A."/>
            <person name="d'Haeseleer P."/>
            <person name="Woyke T."/>
            <person name="Kyrpides N.C."/>
        </authorList>
    </citation>
    <scope>NUCLEOTIDE SEQUENCE [LARGE SCALE GENOMIC DNA]</scope>
    <source>
        <strain evidence="9 10">HL-EbGR7</strain>
    </source>
</reference>
<feature type="transmembrane region" description="Helical" evidence="8">
    <location>
        <begin position="201"/>
        <end position="218"/>
    </location>
</feature>
<feature type="transmembrane region" description="Helical" evidence="8">
    <location>
        <begin position="73"/>
        <end position="92"/>
    </location>
</feature>
<keyword evidence="6 8" id="KW-1133">Transmembrane helix</keyword>
<gene>
    <name evidence="9" type="ordered locus">Tgr7_1600</name>
</gene>
<sequence precursor="true">MSLEQALLLLAAGALSGFLNVMSAGGSMLTLPVLMFMGLDSTTANGTNRVGIVLQNITATWKYRSAGHRHLRLGLKLSVPAVLGAIVGAWVATLVGEDLFRWILILVMVGSSVLMLLPMPVHRETLYLDESHLRWPVILVMAVIGFYGGFIQVAVGILFIVLLYRILRIDLVQVNILKVLVVLIYMLPALGIFVATGNVHWGFGLVLAVGSMAGAWLAAHMTLGPRGAVWIKRITLAIIAAIIVKLLMDM</sequence>
<evidence type="ECO:0000256" key="6">
    <source>
        <dbReference type="ARBA" id="ARBA00022989"/>
    </source>
</evidence>
<comment type="subcellular location">
    <subcellularLocation>
        <location evidence="1 8">Cell membrane</location>
        <topology evidence="1 8">Multi-pass membrane protein</topology>
    </subcellularLocation>
</comment>
<dbReference type="EMBL" id="CP001339">
    <property type="protein sequence ID" value="ACL72683.1"/>
    <property type="molecule type" value="Genomic_DNA"/>
</dbReference>
<dbReference type="PANTHER" id="PTHR30269">
    <property type="entry name" value="TRANSMEMBRANE PROTEIN YFCA"/>
    <property type="match status" value="1"/>
</dbReference>
<evidence type="ECO:0000256" key="1">
    <source>
        <dbReference type="ARBA" id="ARBA00004651"/>
    </source>
</evidence>
<dbReference type="HOGENOM" id="CLU_045498_2_3_6"/>
<evidence type="ECO:0000313" key="10">
    <source>
        <dbReference type="Proteomes" id="UP000002383"/>
    </source>
</evidence>
<dbReference type="AlphaFoldDB" id="B8GRX9"/>
<protein>
    <recommendedName>
        <fullName evidence="8">Probable membrane transporter protein</fullName>
    </recommendedName>
</protein>
<feature type="transmembrane region" description="Helical" evidence="8">
    <location>
        <begin position="176"/>
        <end position="195"/>
    </location>
</feature>
<evidence type="ECO:0000256" key="8">
    <source>
        <dbReference type="RuleBase" id="RU363041"/>
    </source>
</evidence>
<dbReference type="STRING" id="396588.Tgr7_1600"/>
<evidence type="ECO:0000256" key="7">
    <source>
        <dbReference type="ARBA" id="ARBA00023136"/>
    </source>
</evidence>
<evidence type="ECO:0000256" key="4">
    <source>
        <dbReference type="ARBA" id="ARBA00022475"/>
    </source>
</evidence>
<dbReference type="InterPro" id="IPR002781">
    <property type="entry name" value="TM_pro_TauE-like"/>
</dbReference>
<keyword evidence="3" id="KW-0813">Transport</keyword>
<name>B8GRX9_THISH</name>
<dbReference type="KEGG" id="tgr:Tgr7_1600"/>
<feature type="transmembrane region" description="Helical" evidence="8">
    <location>
        <begin position="99"/>
        <end position="117"/>
    </location>
</feature>
<keyword evidence="5 8" id="KW-0812">Transmembrane</keyword>
<feature type="transmembrane region" description="Helical" evidence="8">
    <location>
        <begin position="230"/>
        <end position="248"/>
    </location>
</feature>
<dbReference type="PANTHER" id="PTHR30269:SF0">
    <property type="entry name" value="MEMBRANE TRANSPORTER PROTEIN YFCA-RELATED"/>
    <property type="match status" value="1"/>
</dbReference>